<accession>A0A6M9PVL8</accession>
<dbReference type="AlphaFoldDB" id="A0A6M9PVL8"/>
<evidence type="ECO:0000256" key="1">
    <source>
        <dbReference type="SAM" id="Phobius"/>
    </source>
</evidence>
<dbReference type="EMBL" id="CP028942">
    <property type="protein sequence ID" value="QKM64759.1"/>
    <property type="molecule type" value="Genomic_DNA"/>
</dbReference>
<keyword evidence="1" id="KW-0812">Transmembrane</keyword>
<proteinExistence type="predicted"/>
<dbReference type="Proteomes" id="UP000503312">
    <property type="component" value="Chromosome"/>
</dbReference>
<keyword evidence="1" id="KW-1133">Transmembrane helix</keyword>
<keyword evidence="3" id="KW-1185">Reference proteome</keyword>
<sequence>MNTASNANPAKSTFKEKLIDEAKKALALTLYLGTWFCALAFLAATLLDERPIPLSMFGFALIKAGITAKFLLIGQAIYPIKVDKTHGIVKSLFVESLIYIVIVLGLNYLEAGIDGVIHGKHFLESLESFGQSNPLRLAALSIVYWLIIWPYLMLAGMQLIMGQDHILSLFFGSKNSSDN</sequence>
<keyword evidence="1" id="KW-0472">Membrane</keyword>
<protein>
    <recommendedName>
        <fullName evidence="4">Transmembrane protein</fullName>
    </recommendedName>
</protein>
<evidence type="ECO:0000313" key="2">
    <source>
        <dbReference type="EMBL" id="QKM64759.1"/>
    </source>
</evidence>
<feature type="transmembrane region" description="Helical" evidence="1">
    <location>
        <begin position="52"/>
        <end position="72"/>
    </location>
</feature>
<evidence type="ECO:0000313" key="3">
    <source>
        <dbReference type="Proteomes" id="UP000503312"/>
    </source>
</evidence>
<feature type="transmembrane region" description="Helical" evidence="1">
    <location>
        <begin position="92"/>
        <end position="109"/>
    </location>
</feature>
<feature type="transmembrane region" description="Helical" evidence="1">
    <location>
        <begin position="25"/>
        <end position="46"/>
    </location>
</feature>
<evidence type="ECO:0008006" key="4">
    <source>
        <dbReference type="Google" id="ProtNLM"/>
    </source>
</evidence>
<dbReference type="RefSeq" id="WP_173955798.1">
    <property type="nucleotide sequence ID" value="NZ_CP028942.1"/>
</dbReference>
<reference evidence="2 3" key="1">
    <citation type="submission" date="2018-04" db="EMBL/GenBank/DDBJ databases">
        <title>Polynucleobacter sp. UH21B genome.</title>
        <authorList>
            <person name="Hahn M.W."/>
        </authorList>
    </citation>
    <scope>NUCLEOTIDE SEQUENCE [LARGE SCALE GENOMIC DNA]</scope>
    <source>
        <strain evidence="2 3">MWH-UH21B</strain>
    </source>
</reference>
<name>A0A6M9PVL8_9BURK</name>
<dbReference type="KEGG" id="ptrp:DCO17_05655"/>
<organism evidence="2 3">
    <name type="scientific">Polynucleobacter tropicus</name>
    <dbReference type="NCBI Taxonomy" id="1743174"/>
    <lineage>
        <taxon>Bacteria</taxon>
        <taxon>Pseudomonadati</taxon>
        <taxon>Pseudomonadota</taxon>
        <taxon>Betaproteobacteria</taxon>
        <taxon>Burkholderiales</taxon>
        <taxon>Burkholderiaceae</taxon>
        <taxon>Polynucleobacter</taxon>
    </lineage>
</organism>
<feature type="transmembrane region" description="Helical" evidence="1">
    <location>
        <begin position="135"/>
        <end position="154"/>
    </location>
</feature>
<gene>
    <name evidence="2" type="ORF">DCO17_05655</name>
</gene>